<evidence type="ECO:0000313" key="9">
    <source>
        <dbReference type="EMBL" id="GGC97010.1"/>
    </source>
</evidence>
<organism evidence="9 10">
    <name type="scientific">Undibacterium terreum</name>
    <dbReference type="NCBI Taxonomy" id="1224302"/>
    <lineage>
        <taxon>Bacteria</taxon>
        <taxon>Pseudomonadati</taxon>
        <taxon>Pseudomonadota</taxon>
        <taxon>Betaproteobacteria</taxon>
        <taxon>Burkholderiales</taxon>
        <taxon>Oxalobacteraceae</taxon>
        <taxon>Undibacterium</taxon>
    </lineage>
</organism>
<comment type="similarity">
    <text evidence="2">Belongs to the acyltransferase 3 family.</text>
</comment>
<proteinExistence type="inferred from homology"/>
<keyword evidence="4 7" id="KW-0812">Transmembrane</keyword>
<dbReference type="Pfam" id="PF01757">
    <property type="entry name" value="Acyl_transf_3"/>
    <property type="match status" value="1"/>
</dbReference>
<dbReference type="GO" id="GO:0016413">
    <property type="term" value="F:O-acetyltransferase activity"/>
    <property type="evidence" value="ECO:0007669"/>
    <property type="project" value="TreeGrafter"/>
</dbReference>
<evidence type="ECO:0000256" key="1">
    <source>
        <dbReference type="ARBA" id="ARBA00004651"/>
    </source>
</evidence>
<feature type="transmembrane region" description="Helical" evidence="7">
    <location>
        <begin position="163"/>
        <end position="182"/>
    </location>
</feature>
<evidence type="ECO:0000256" key="4">
    <source>
        <dbReference type="ARBA" id="ARBA00022692"/>
    </source>
</evidence>
<comment type="caution">
    <text evidence="9">The sequence shown here is derived from an EMBL/GenBank/DDBJ whole genome shotgun (WGS) entry which is preliminary data.</text>
</comment>
<evidence type="ECO:0000256" key="3">
    <source>
        <dbReference type="ARBA" id="ARBA00022475"/>
    </source>
</evidence>
<dbReference type="GO" id="GO:0005886">
    <property type="term" value="C:plasma membrane"/>
    <property type="evidence" value="ECO:0007669"/>
    <property type="project" value="UniProtKB-SubCell"/>
</dbReference>
<name>A0A916V1S4_9BURK</name>
<feature type="transmembrane region" description="Helical" evidence="7">
    <location>
        <begin position="9"/>
        <end position="27"/>
    </location>
</feature>
<feature type="domain" description="Acyltransferase 3" evidence="8">
    <location>
        <begin position="5"/>
        <end position="329"/>
    </location>
</feature>
<feature type="transmembrane region" description="Helical" evidence="7">
    <location>
        <begin position="221"/>
        <end position="242"/>
    </location>
</feature>
<dbReference type="Proteomes" id="UP000637423">
    <property type="component" value="Unassembled WGS sequence"/>
</dbReference>
<dbReference type="PANTHER" id="PTHR40074:SF2">
    <property type="entry name" value="O-ACETYLTRANSFERASE WECH"/>
    <property type="match status" value="1"/>
</dbReference>
<comment type="subcellular location">
    <subcellularLocation>
        <location evidence="1">Cell membrane</location>
        <topology evidence="1">Multi-pass membrane protein</topology>
    </subcellularLocation>
</comment>
<evidence type="ECO:0000259" key="8">
    <source>
        <dbReference type="Pfam" id="PF01757"/>
    </source>
</evidence>
<dbReference type="EMBL" id="BMED01000007">
    <property type="protein sequence ID" value="GGC97010.1"/>
    <property type="molecule type" value="Genomic_DNA"/>
</dbReference>
<sequence>MDRIKSVDVFRLFAIAAVIVIHTKPFQGDAWADQNAWQYLGIFLSQLARFAVPFFFVISGYFWGEKLKKDQPISPISIAMAKRVLLIFAVWSLVYALPYNLGAIADYGLVGPIKYAYWTWMAVLNDPLSFFMQGTKVHLWFLIALVFSLVITACFVAKKKFKALMAVAILLYLLGLLSKAYADTPLGIHTDFDTRNGPFFGTIFFASGYFLSTYTPNSSWFLKGLLIFGAGFILHFSELYFLSNAYGVSVYQDYVAGTYFMGMGMAIAALSNAEFLQFDTLSKYGKFTLGLYAVHIIFVDVLRPIGRWTNFWLWEFVYVALVFLLSAVCVLALSRIKATRAFVM</sequence>
<dbReference type="RefSeq" id="WP_188568944.1">
    <property type="nucleotide sequence ID" value="NZ_BMED01000007.1"/>
</dbReference>
<protein>
    <submittedName>
        <fullName evidence="9">Fucose 4-O-acetylase</fullName>
    </submittedName>
</protein>
<evidence type="ECO:0000256" key="2">
    <source>
        <dbReference type="ARBA" id="ARBA00007400"/>
    </source>
</evidence>
<feature type="transmembrane region" description="Helical" evidence="7">
    <location>
        <begin position="39"/>
        <end position="63"/>
    </location>
</feature>
<feature type="transmembrane region" description="Helical" evidence="7">
    <location>
        <begin position="137"/>
        <end position="156"/>
    </location>
</feature>
<feature type="transmembrane region" description="Helical" evidence="7">
    <location>
        <begin position="84"/>
        <end position="105"/>
    </location>
</feature>
<dbReference type="GO" id="GO:0009246">
    <property type="term" value="P:enterobacterial common antigen biosynthetic process"/>
    <property type="evidence" value="ECO:0007669"/>
    <property type="project" value="TreeGrafter"/>
</dbReference>
<evidence type="ECO:0000256" key="6">
    <source>
        <dbReference type="ARBA" id="ARBA00023136"/>
    </source>
</evidence>
<evidence type="ECO:0000313" key="10">
    <source>
        <dbReference type="Proteomes" id="UP000637423"/>
    </source>
</evidence>
<feature type="transmembrane region" description="Helical" evidence="7">
    <location>
        <begin position="254"/>
        <end position="275"/>
    </location>
</feature>
<keyword evidence="3" id="KW-1003">Cell membrane</keyword>
<evidence type="ECO:0000256" key="7">
    <source>
        <dbReference type="SAM" id="Phobius"/>
    </source>
</evidence>
<feature type="transmembrane region" description="Helical" evidence="7">
    <location>
        <begin position="287"/>
        <end position="305"/>
    </location>
</feature>
<feature type="transmembrane region" description="Helical" evidence="7">
    <location>
        <begin position="311"/>
        <end position="334"/>
    </location>
</feature>
<reference evidence="9" key="2">
    <citation type="submission" date="2020-09" db="EMBL/GenBank/DDBJ databases">
        <authorList>
            <person name="Sun Q."/>
            <person name="Zhou Y."/>
        </authorList>
    </citation>
    <scope>NUCLEOTIDE SEQUENCE</scope>
    <source>
        <strain evidence="9">CGMCC 1.10998</strain>
    </source>
</reference>
<dbReference type="PANTHER" id="PTHR40074">
    <property type="entry name" value="O-ACETYLTRANSFERASE WECH"/>
    <property type="match status" value="1"/>
</dbReference>
<keyword evidence="10" id="KW-1185">Reference proteome</keyword>
<dbReference type="AlphaFoldDB" id="A0A916V1S4"/>
<keyword evidence="5 7" id="KW-1133">Transmembrane helix</keyword>
<feature type="transmembrane region" description="Helical" evidence="7">
    <location>
        <begin position="197"/>
        <end position="214"/>
    </location>
</feature>
<gene>
    <name evidence="9" type="ORF">GCM10011396_50610</name>
</gene>
<keyword evidence="6 7" id="KW-0472">Membrane</keyword>
<dbReference type="InterPro" id="IPR002656">
    <property type="entry name" value="Acyl_transf_3_dom"/>
</dbReference>
<reference evidence="9" key="1">
    <citation type="journal article" date="2014" name="Int. J. Syst. Evol. Microbiol.">
        <title>Complete genome sequence of Corynebacterium casei LMG S-19264T (=DSM 44701T), isolated from a smear-ripened cheese.</title>
        <authorList>
            <consortium name="US DOE Joint Genome Institute (JGI-PGF)"/>
            <person name="Walter F."/>
            <person name="Albersmeier A."/>
            <person name="Kalinowski J."/>
            <person name="Ruckert C."/>
        </authorList>
    </citation>
    <scope>NUCLEOTIDE SEQUENCE</scope>
    <source>
        <strain evidence="9">CGMCC 1.10998</strain>
    </source>
</reference>
<accession>A0A916V1S4</accession>
<evidence type="ECO:0000256" key="5">
    <source>
        <dbReference type="ARBA" id="ARBA00022989"/>
    </source>
</evidence>